<feature type="region of interest" description="Disordered" evidence="1">
    <location>
        <begin position="306"/>
        <end position="328"/>
    </location>
</feature>
<dbReference type="EMBL" id="CP017558">
    <property type="protein sequence ID" value="AOW06609.1"/>
    <property type="molecule type" value="Genomic_DNA"/>
</dbReference>
<feature type="region of interest" description="Disordered" evidence="1">
    <location>
        <begin position="179"/>
        <end position="220"/>
    </location>
</feature>
<evidence type="ECO:0000256" key="1">
    <source>
        <dbReference type="SAM" id="MobiDB-lite"/>
    </source>
</evidence>
<protein>
    <submittedName>
        <fullName evidence="2">Uncharacterized protein</fullName>
    </submittedName>
</protein>
<name>A0A1D8NLU5_YARLL</name>
<organism evidence="2 3">
    <name type="scientific">Yarrowia lipolytica</name>
    <name type="common">Candida lipolytica</name>
    <dbReference type="NCBI Taxonomy" id="4952"/>
    <lineage>
        <taxon>Eukaryota</taxon>
        <taxon>Fungi</taxon>
        <taxon>Dikarya</taxon>
        <taxon>Ascomycota</taxon>
        <taxon>Saccharomycotina</taxon>
        <taxon>Dipodascomycetes</taxon>
        <taxon>Dipodascales</taxon>
        <taxon>Dipodascales incertae sedis</taxon>
        <taxon>Yarrowia</taxon>
    </lineage>
</organism>
<dbReference type="AlphaFoldDB" id="A0A1D8NLU5"/>
<dbReference type="KEGG" id="yli:2907725"/>
<reference evidence="2 3" key="1">
    <citation type="journal article" date="2016" name="PLoS ONE">
        <title>Sequence Assembly of Yarrowia lipolytica Strain W29/CLIB89 Shows Transposable Element Diversity.</title>
        <authorList>
            <person name="Magnan C."/>
            <person name="Yu J."/>
            <person name="Chang I."/>
            <person name="Jahn E."/>
            <person name="Kanomata Y."/>
            <person name="Wu J."/>
            <person name="Zeller M."/>
            <person name="Oakes M."/>
            <person name="Baldi P."/>
            <person name="Sandmeyer S."/>
        </authorList>
    </citation>
    <scope>NUCLEOTIDE SEQUENCE [LARGE SCALE GENOMIC DNA]</scope>
    <source>
        <strain evidence="3">CLIB89(W29)</strain>
    </source>
</reference>
<proteinExistence type="predicted"/>
<dbReference type="VEuPathDB" id="FungiDB:YALI0_F03685g"/>
<evidence type="ECO:0000313" key="3">
    <source>
        <dbReference type="Proteomes" id="UP000182444"/>
    </source>
</evidence>
<evidence type="ECO:0000313" key="2">
    <source>
        <dbReference type="EMBL" id="AOW06609.1"/>
    </source>
</evidence>
<dbReference type="RefSeq" id="XP_504959.3">
    <property type="nucleotide sequence ID" value="XM_504959.3"/>
</dbReference>
<dbReference type="GeneID" id="2907725"/>
<dbReference type="Proteomes" id="UP000182444">
    <property type="component" value="Chromosome 1F"/>
</dbReference>
<accession>A0A1D8NLU5</accession>
<feature type="compositionally biased region" description="Acidic residues" evidence="1">
    <location>
        <begin position="179"/>
        <end position="188"/>
    </location>
</feature>
<sequence length="468" mass="52847">MIQKRRFTVCDVENTSAPLKRQIEWLQRVLRSQGGFLRVADLASDIHHAAPQIGHKDFFETGSAKTGNSGRLLATESIPQSSFCTAESPFGGTMGLIMTDNLGTSVYGVEQGRLESIHRQEMIGAILEVAFDSSNGCGTPHVLVLTPNNTRVVQYGECLNLTDKLKRLKQLVADLPEEATLEPGDLSESDSSVTTDLGSYSDNDISDGYDSEQTSTSPRLPHNLFESALQYEEKTYAPVQSIVIPPRIQRATHTKWTEVKIVDTNFCESRAQKRAKEERQQGKEVWVTSWVRKRQRHLCQELNKEEERERKRLKLADEKSSEPPRFPAAMMPAKNLTVSDAAHSNTAVNRAPVPLRARIGKSMRELRIESFKSRVTEAQRALDRAEKGLDSIRTVRNWGKRYKRQLNKKAKQSQCVKPNQSRAANLKARQPMLKQEKKKKNKAREKGVAIKLEVFDLEVKQEALIKLE</sequence>
<dbReference type="VEuPathDB" id="FungiDB:YALI1_F05448g"/>
<feature type="compositionally biased region" description="Basic and acidic residues" evidence="1">
    <location>
        <begin position="306"/>
        <end position="322"/>
    </location>
</feature>
<gene>
    <name evidence="2" type="ORF">YALI1_F05448g</name>
</gene>
<feature type="compositionally biased region" description="Polar residues" evidence="1">
    <location>
        <begin position="189"/>
        <end position="203"/>
    </location>
</feature>